<name>A0ABP3VJU8_9BURK</name>
<dbReference type="Pfam" id="PF02321">
    <property type="entry name" value="OEP"/>
    <property type="match status" value="2"/>
</dbReference>
<reference evidence="5" key="1">
    <citation type="journal article" date="2019" name="Int. J. Syst. Evol. Microbiol.">
        <title>The Global Catalogue of Microorganisms (GCM) 10K type strain sequencing project: providing services to taxonomists for standard genome sequencing and annotation.</title>
        <authorList>
            <consortium name="The Broad Institute Genomics Platform"/>
            <consortium name="The Broad Institute Genome Sequencing Center for Infectious Disease"/>
            <person name="Wu L."/>
            <person name="Ma J."/>
        </authorList>
    </citation>
    <scope>NUCLEOTIDE SEQUENCE [LARGE SCALE GENOMIC DNA]</scope>
    <source>
        <strain evidence="5">JCM 15503</strain>
    </source>
</reference>
<comment type="similarity">
    <text evidence="1 2">Belongs to the outer membrane factor (OMF) (TC 1.B.17) family.</text>
</comment>
<protein>
    <submittedName>
        <fullName evidence="4">Efflux transporter outer membrane subunit</fullName>
    </submittedName>
</protein>
<comment type="subcellular location">
    <subcellularLocation>
        <location evidence="2">Cell membrane</location>
        <topology evidence="2">Lipid-anchor</topology>
    </subcellularLocation>
</comment>
<dbReference type="InterPro" id="IPR010131">
    <property type="entry name" value="MdtP/NodT-like"/>
</dbReference>
<keyword evidence="5" id="KW-1185">Reference proteome</keyword>
<accession>A0ABP3VJU8</accession>
<keyword evidence="2" id="KW-0564">Palmitate</keyword>
<evidence type="ECO:0000256" key="1">
    <source>
        <dbReference type="ARBA" id="ARBA00007613"/>
    </source>
</evidence>
<dbReference type="InterPro" id="IPR003423">
    <property type="entry name" value="OMP_efflux"/>
</dbReference>
<feature type="signal peptide" evidence="2">
    <location>
        <begin position="1"/>
        <end position="31"/>
    </location>
</feature>
<feature type="chain" id="PRO_5044988875" evidence="2">
    <location>
        <begin position="32"/>
        <end position="506"/>
    </location>
</feature>
<comment type="caution">
    <text evidence="4">The sequence shown here is derived from an EMBL/GenBank/DDBJ whole genome shotgun (WGS) entry which is preliminary data.</text>
</comment>
<sequence>MQGPMLPHPLPDRFRPALLALSLALALPAWAAAPEDRPPESAAAAASAATPLLPMSWLRAGPGQAKPADGAVLAQWWQQFDDADLSALVREALARNTDLRVARSTLAQAQAARAATVAGARPQVGTSASASRNHSNNANSNQFQVGLSASWNPDLNGSQQAAIDAAGADVAVATQDLHATQVSLAAEVGLAYLGLRDAQARQRITQASLDSFEDSSQLVSWRVQAGLASGLDLDQARLSTEQTRASLPSLTTEVAQYESQLALLTGRSLQALQGSLAQVSAMPNTEPLVDRLAVGVPADLLRQRPDLRAAEASVAVQWSRRDQTRREGLPAFSLSGSAGLQALTLAGLGASGAGIASLAAAFSWQLFDGGQREALVAQQDAALDATRIQYEAVVLTALKDVEDSLVAVRGSRERVGTLRKAATAAQNVFDATRQRHQVGLIDTASLLEAQRNLLSTQTSLQSTQTELSQNLVQLYKALGGGWTPDGETAATAPSAKSTASSPVASR</sequence>
<gene>
    <name evidence="4" type="ORF">GCM10009107_45320</name>
</gene>
<dbReference type="EMBL" id="BAAAEW010000033">
    <property type="protein sequence ID" value="GAA0761685.1"/>
    <property type="molecule type" value="Genomic_DNA"/>
</dbReference>
<feature type="compositionally biased region" description="Low complexity" evidence="3">
    <location>
        <begin position="488"/>
        <end position="506"/>
    </location>
</feature>
<proteinExistence type="inferred from homology"/>
<keyword evidence="2" id="KW-0472">Membrane</keyword>
<dbReference type="PANTHER" id="PTHR30203">
    <property type="entry name" value="OUTER MEMBRANE CATION EFFLUX PROTEIN"/>
    <property type="match status" value="1"/>
</dbReference>
<dbReference type="Gene3D" id="2.20.200.10">
    <property type="entry name" value="Outer membrane efflux proteins (OEP)"/>
    <property type="match status" value="1"/>
</dbReference>
<feature type="region of interest" description="Disordered" evidence="3">
    <location>
        <begin position="483"/>
        <end position="506"/>
    </location>
</feature>
<dbReference type="SUPFAM" id="SSF56954">
    <property type="entry name" value="Outer membrane efflux proteins (OEP)"/>
    <property type="match status" value="1"/>
</dbReference>
<organism evidence="4 5">
    <name type="scientific">Ideonella azotifigens</name>
    <dbReference type="NCBI Taxonomy" id="513160"/>
    <lineage>
        <taxon>Bacteria</taxon>
        <taxon>Pseudomonadati</taxon>
        <taxon>Pseudomonadota</taxon>
        <taxon>Betaproteobacteria</taxon>
        <taxon>Burkholderiales</taxon>
        <taxon>Sphaerotilaceae</taxon>
        <taxon>Ideonella</taxon>
    </lineage>
</organism>
<dbReference type="Gene3D" id="1.20.1600.10">
    <property type="entry name" value="Outer membrane efflux proteins (OEP)"/>
    <property type="match status" value="1"/>
</dbReference>
<keyword evidence="2" id="KW-1134">Transmembrane beta strand</keyword>
<keyword evidence="2" id="KW-0449">Lipoprotein</keyword>
<evidence type="ECO:0000256" key="2">
    <source>
        <dbReference type="RuleBase" id="RU362097"/>
    </source>
</evidence>
<dbReference type="NCBIfam" id="TIGR01845">
    <property type="entry name" value="outer_NodT"/>
    <property type="match status" value="1"/>
</dbReference>
<evidence type="ECO:0000313" key="4">
    <source>
        <dbReference type="EMBL" id="GAA0761685.1"/>
    </source>
</evidence>
<keyword evidence="2" id="KW-0812">Transmembrane</keyword>
<evidence type="ECO:0000313" key="5">
    <source>
        <dbReference type="Proteomes" id="UP001500279"/>
    </source>
</evidence>
<dbReference type="Proteomes" id="UP001500279">
    <property type="component" value="Unassembled WGS sequence"/>
</dbReference>
<feature type="compositionally biased region" description="Low complexity" evidence="3">
    <location>
        <begin position="127"/>
        <end position="139"/>
    </location>
</feature>
<dbReference type="PANTHER" id="PTHR30203:SF25">
    <property type="entry name" value="OUTER MEMBRANE PROTEIN-RELATED"/>
    <property type="match status" value="1"/>
</dbReference>
<keyword evidence="2" id="KW-0732">Signal</keyword>
<evidence type="ECO:0000256" key="3">
    <source>
        <dbReference type="SAM" id="MobiDB-lite"/>
    </source>
</evidence>
<feature type="region of interest" description="Disordered" evidence="3">
    <location>
        <begin position="117"/>
        <end position="139"/>
    </location>
</feature>